<dbReference type="InterPro" id="IPR000620">
    <property type="entry name" value="EamA_dom"/>
</dbReference>
<dbReference type="InterPro" id="IPR037185">
    <property type="entry name" value="EmrE-like"/>
</dbReference>
<dbReference type="SUPFAM" id="SSF103481">
    <property type="entry name" value="Multidrug resistance efflux transporter EmrE"/>
    <property type="match status" value="2"/>
</dbReference>
<comment type="similarity">
    <text evidence="2">Belongs to the EamA transporter family.</text>
</comment>
<feature type="transmembrane region" description="Helical" evidence="6">
    <location>
        <begin position="196"/>
        <end position="218"/>
    </location>
</feature>
<dbReference type="AlphaFoldDB" id="S5DKP0"/>
<dbReference type="GO" id="GO:0016020">
    <property type="term" value="C:membrane"/>
    <property type="evidence" value="ECO:0007669"/>
    <property type="project" value="UniProtKB-SubCell"/>
</dbReference>
<dbReference type="Pfam" id="PF00892">
    <property type="entry name" value="EamA"/>
    <property type="match status" value="2"/>
</dbReference>
<keyword evidence="3 6" id="KW-0812">Transmembrane</keyword>
<feature type="transmembrane region" description="Helical" evidence="6">
    <location>
        <begin position="173"/>
        <end position="190"/>
    </location>
</feature>
<feature type="transmembrane region" description="Helical" evidence="6">
    <location>
        <begin position="255"/>
        <end position="272"/>
    </location>
</feature>
<evidence type="ECO:0000256" key="6">
    <source>
        <dbReference type="SAM" id="Phobius"/>
    </source>
</evidence>
<evidence type="ECO:0000313" key="8">
    <source>
        <dbReference type="EMBL" id="AGQ19334.1"/>
    </source>
</evidence>
<feature type="transmembrane region" description="Helical" evidence="6">
    <location>
        <begin position="225"/>
        <end position="249"/>
    </location>
</feature>
<feature type="transmembrane region" description="Helical" evidence="6">
    <location>
        <begin position="139"/>
        <end position="161"/>
    </location>
</feature>
<dbReference type="EMBL" id="KC811129">
    <property type="protein sequence ID" value="AGQ19334.1"/>
    <property type="molecule type" value="Genomic_DNA"/>
</dbReference>
<accession>S5DKP0</accession>
<keyword evidence="5 6" id="KW-0472">Membrane</keyword>
<dbReference type="PANTHER" id="PTHR32322">
    <property type="entry name" value="INNER MEMBRANE TRANSPORTER"/>
    <property type="match status" value="1"/>
</dbReference>
<feature type="domain" description="EamA" evidence="7">
    <location>
        <begin position="138"/>
        <end position="269"/>
    </location>
</feature>
<dbReference type="Gene3D" id="1.10.3730.20">
    <property type="match status" value="1"/>
</dbReference>
<evidence type="ECO:0000256" key="5">
    <source>
        <dbReference type="ARBA" id="ARBA00023136"/>
    </source>
</evidence>
<evidence type="ECO:0000256" key="2">
    <source>
        <dbReference type="ARBA" id="ARBA00007362"/>
    </source>
</evidence>
<protein>
    <submittedName>
        <fullName evidence="8">Permease</fullName>
    </submittedName>
</protein>
<dbReference type="PANTHER" id="PTHR32322:SF2">
    <property type="entry name" value="EAMA DOMAIN-CONTAINING PROTEIN"/>
    <property type="match status" value="1"/>
</dbReference>
<feature type="transmembrane region" description="Helical" evidence="6">
    <location>
        <begin position="79"/>
        <end position="103"/>
    </location>
</feature>
<keyword evidence="4 6" id="KW-1133">Transmembrane helix</keyword>
<sequence>MLLTSSLWGSSFLMMKYALEELDAFNIAFYRILIGMIFINLIDFKKTSFSLRQHFELSMVGLLWMSFPFYLFAKAEETITSSLAGLINGSTPIFISLVAVLVFKNKITKKQILYLITGFVGIYFVSFGFSNAFSELNLGALLALLASVSYGFAANIVQPLIKEHGSLKTLKIALRYATIISLVLLVVNSGPSLPTYNISLFPMLLLGVGSSGIAFLSFYNLIDDVGAVGGSITVYIIPIFSTIFGFTFLNEATEVIQLIGIFIVIFSAFQFSRIKN</sequence>
<evidence type="ECO:0000256" key="4">
    <source>
        <dbReference type="ARBA" id="ARBA00022989"/>
    </source>
</evidence>
<feature type="domain" description="EamA" evidence="7">
    <location>
        <begin position="2"/>
        <end position="126"/>
    </location>
</feature>
<feature type="transmembrane region" description="Helical" evidence="6">
    <location>
        <begin position="112"/>
        <end position="133"/>
    </location>
</feature>
<evidence type="ECO:0000256" key="3">
    <source>
        <dbReference type="ARBA" id="ARBA00022692"/>
    </source>
</evidence>
<feature type="transmembrane region" description="Helical" evidence="6">
    <location>
        <begin position="54"/>
        <end position="73"/>
    </location>
</feature>
<name>S5DKP0_9ACTN</name>
<proteinExistence type="inferred from homology"/>
<organism evidence="8">
    <name type="scientific">Candidatus Actinomarina minuta</name>
    <dbReference type="NCBI Taxonomy" id="1389454"/>
    <lineage>
        <taxon>Bacteria</taxon>
        <taxon>Bacillati</taxon>
        <taxon>Actinomycetota</taxon>
        <taxon>Actinomycetes</taxon>
        <taxon>Candidatus Actinomarinidae</taxon>
        <taxon>Candidatus Actinomarinales</taxon>
        <taxon>Candidatus Actinomarineae</taxon>
        <taxon>Candidatus Actinomarinaceae</taxon>
        <taxon>Candidatus Actinomarina</taxon>
    </lineage>
</organism>
<comment type="subcellular location">
    <subcellularLocation>
        <location evidence="1">Membrane</location>
        <topology evidence="1">Multi-pass membrane protein</topology>
    </subcellularLocation>
</comment>
<evidence type="ECO:0000256" key="1">
    <source>
        <dbReference type="ARBA" id="ARBA00004141"/>
    </source>
</evidence>
<reference evidence="8" key="1">
    <citation type="journal article" date="2013" name="Sci. Rep.">
        <title>Metagenomics uncovers a new group of low GC and ultra-small marine Actinobacteria.</title>
        <authorList>
            <person name="Ghai R."/>
            <person name="Mizuno C.M."/>
            <person name="Picazo A."/>
            <person name="Camacho A."/>
            <person name="Rodriguez-Valera F."/>
        </authorList>
    </citation>
    <scope>NUCLEOTIDE SEQUENCE</scope>
</reference>
<evidence type="ECO:0000259" key="7">
    <source>
        <dbReference type="Pfam" id="PF00892"/>
    </source>
</evidence>
<dbReference type="InterPro" id="IPR050638">
    <property type="entry name" value="AA-Vitamin_Transporters"/>
</dbReference>
<feature type="transmembrane region" description="Helical" evidence="6">
    <location>
        <begin position="24"/>
        <end position="42"/>
    </location>
</feature>